<evidence type="ECO:0000256" key="4">
    <source>
        <dbReference type="ARBA" id="ARBA00007786"/>
    </source>
</evidence>
<evidence type="ECO:0000256" key="1">
    <source>
        <dbReference type="ARBA" id="ARBA00004191"/>
    </source>
</evidence>
<keyword evidence="12" id="KW-0732">Signal</keyword>
<dbReference type="Gene3D" id="1.20.140.40">
    <property type="entry name" value="Invertase/pectin methylesterase inhibitor family protein"/>
    <property type="match status" value="1"/>
</dbReference>
<dbReference type="InterPro" id="IPR012334">
    <property type="entry name" value="Pectin_lyas_fold"/>
</dbReference>
<evidence type="ECO:0000256" key="5">
    <source>
        <dbReference type="ARBA" id="ARBA00013229"/>
    </source>
</evidence>
<dbReference type="SMART" id="SM00856">
    <property type="entry name" value="PMEI"/>
    <property type="match status" value="1"/>
</dbReference>
<dbReference type="GO" id="GO:0030599">
    <property type="term" value="F:pectinesterase activity"/>
    <property type="evidence" value="ECO:0007669"/>
    <property type="project" value="UniProtKB-UniRule"/>
</dbReference>
<dbReference type="PANTHER" id="PTHR31707">
    <property type="entry name" value="PECTINESTERASE"/>
    <property type="match status" value="1"/>
</dbReference>
<dbReference type="InterPro" id="IPR000070">
    <property type="entry name" value="Pectinesterase_cat"/>
</dbReference>
<dbReference type="EMBL" id="CP093343">
    <property type="protein sequence ID" value="WOG82490.1"/>
    <property type="molecule type" value="Genomic_DNA"/>
</dbReference>
<keyword evidence="9 12" id="KW-0063">Aspartyl esterase</keyword>
<evidence type="ECO:0000256" key="2">
    <source>
        <dbReference type="ARBA" id="ARBA00005184"/>
    </source>
</evidence>
<dbReference type="Pfam" id="PF01095">
    <property type="entry name" value="Pectinesterase"/>
    <property type="match status" value="1"/>
</dbReference>
<organism evidence="13 14">
    <name type="scientific">Daucus carota subsp. sativus</name>
    <name type="common">Carrot</name>
    <dbReference type="NCBI Taxonomy" id="79200"/>
    <lineage>
        <taxon>Eukaryota</taxon>
        <taxon>Viridiplantae</taxon>
        <taxon>Streptophyta</taxon>
        <taxon>Embryophyta</taxon>
        <taxon>Tracheophyta</taxon>
        <taxon>Spermatophyta</taxon>
        <taxon>Magnoliopsida</taxon>
        <taxon>eudicotyledons</taxon>
        <taxon>Gunneridae</taxon>
        <taxon>Pentapetalae</taxon>
        <taxon>asterids</taxon>
        <taxon>campanulids</taxon>
        <taxon>Apiales</taxon>
        <taxon>Apiaceae</taxon>
        <taxon>Apioideae</taxon>
        <taxon>Scandiceae</taxon>
        <taxon>Daucinae</taxon>
        <taxon>Daucus</taxon>
        <taxon>Daucus sect. Daucus</taxon>
    </lineage>
</organism>
<gene>
    <name evidence="13" type="ORF">DCAR_0101655</name>
</gene>
<proteinExistence type="inferred from homology"/>
<evidence type="ECO:0000313" key="14">
    <source>
        <dbReference type="Proteomes" id="UP000077755"/>
    </source>
</evidence>
<evidence type="ECO:0000256" key="7">
    <source>
        <dbReference type="ARBA" id="ARBA00022525"/>
    </source>
</evidence>
<evidence type="ECO:0000313" key="13">
    <source>
        <dbReference type="EMBL" id="WOG82490.1"/>
    </source>
</evidence>
<dbReference type="Pfam" id="PF04043">
    <property type="entry name" value="PMEI"/>
    <property type="match status" value="1"/>
</dbReference>
<evidence type="ECO:0000256" key="10">
    <source>
        <dbReference type="ARBA" id="ARBA00023316"/>
    </source>
</evidence>
<dbReference type="FunFam" id="2.160.20.10:FF:000029">
    <property type="entry name" value="Pectinesterase 4"/>
    <property type="match status" value="1"/>
</dbReference>
<accession>A0A162AH30</accession>
<dbReference type="InterPro" id="IPR006501">
    <property type="entry name" value="Pectinesterase_inhib_dom"/>
</dbReference>
<dbReference type="PROSITE" id="PS00503">
    <property type="entry name" value="PECTINESTERASE_2"/>
    <property type="match status" value="1"/>
</dbReference>
<keyword evidence="10" id="KW-0961">Cell wall biogenesis/degradation</keyword>
<dbReference type="InterPro" id="IPR011050">
    <property type="entry name" value="Pectin_lyase_fold/virulence"/>
</dbReference>
<comment type="similarity">
    <text evidence="3">In the N-terminal section; belongs to the PMEI family.</text>
</comment>
<keyword evidence="8 12" id="KW-0378">Hydrolase</keyword>
<dbReference type="SUPFAM" id="SSF101148">
    <property type="entry name" value="Plant invertase/pectin methylesterase inhibitor"/>
    <property type="match status" value="1"/>
</dbReference>
<evidence type="ECO:0000256" key="3">
    <source>
        <dbReference type="ARBA" id="ARBA00006027"/>
    </source>
</evidence>
<reference evidence="13" key="1">
    <citation type="journal article" date="2016" name="Nat. Genet.">
        <title>A high-quality carrot genome assembly provides new insights into carotenoid accumulation and asterid genome evolution.</title>
        <authorList>
            <person name="Iorizzo M."/>
            <person name="Ellison S."/>
            <person name="Senalik D."/>
            <person name="Zeng P."/>
            <person name="Satapoomin P."/>
            <person name="Huang J."/>
            <person name="Bowman M."/>
            <person name="Iovene M."/>
            <person name="Sanseverino W."/>
            <person name="Cavagnaro P."/>
            <person name="Yildiz M."/>
            <person name="Macko-Podgorni A."/>
            <person name="Moranska E."/>
            <person name="Grzebelus E."/>
            <person name="Grzebelus D."/>
            <person name="Ashrafi H."/>
            <person name="Zheng Z."/>
            <person name="Cheng S."/>
            <person name="Spooner D."/>
            <person name="Van Deynze A."/>
            <person name="Simon P."/>
        </authorList>
    </citation>
    <scope>NUCLEOTIDE SEQUENCE</scope>
    <source>
        <tissue evidence="13">Leaf</tissue>
    </source>
</reference>
<dbReference type="GO" id="GO:0042545">
    <property type="term" value="P:cell wall modification"/>
    <property type="evidence" value="ECO:0007669"/>
    <property type="project" value="UniProtKB-UniRule"/>
</dbReference>
<evidence type="ECO:0000256" key="11">
    <source>
        <dbReference type="ARBA" id="ARBA00047928"/>
    </source>
</evidence>
<evidence type="ECO:0000256" key="9">
    <source>
        <dbReference type="ARBA" id="ARBA00023085"/>
    </source>
</evidence>
<name>A0A162AH30_DAUCS</name>
<keyword evidence="7" id="KW-0964">Secreted</keyword>
<reference evidence="13" key="2">
    <citation type="submission" date="2022-03" db="EMBL/GenBank/DDBJ databases">
        <title>Draft title - Genomic analysis of global carrot germplasm unveils the trajectory of domestication and the origin of high carotenoid orange carrot.</title>
        <authorList>
            <person name="Iorizzo M."/>
            <person name="Ellison S."/>
            <person name="Senalik D."/>
            <person name="Macko-Podgorni A."/>
            <person name="Grzebelus D."/>
            <person name="Bostan H."/>
            <person name="Rolling W."/>
            <person name="Curaba J."/>
            <person name="Simon P."/>
        </authorList>
    </citation>
    <scope>NUCLEOTIDE SEQUENCE</scope>
    <source>
        <tissue evidence="13">Leaf</tissue>
    </source>
</reference>
<dbReference type="Proteomes" id="UP000077755">
    <property type="component" value="Chromosome 1"/>
</dbReference>
<dbReference type="InterPro" id="IPR033131">
    <property type="entry name" value="Pectinesterase_Asp_AS"/>
</dbReference>
<evidence type="ECO:0000256" key="12">
    <source>
        <dbReference type="RuleBase" id="RU000589"/>
    </source>
</evidence>
<comment type="similarity">
    <text evidence="4">In the C-terminal section; belongs to the pectinesterase family.</text>
</comment>
<dbReference type="InterPro" id="IPR035513">
    <property type="entry name" value="Invertase/methylesterase_inhib"/>
</dbReference>
<feature type="signal peptide" evidence="12">
    <location>
        <begin position="1"/>
        <end position="24"/>
    </location>
</feature>
<comment type="subcellular location">
    <subcellularLocation>
        <location evidence="1">Secreted</location>
        <location evidence="1">Cell wall</location>
    </subcellularLocation>
</comment>
<protein>
    <recommendedName>
        <fullName evidence="5 12">Pectinesterase</fullName>
        <ecNumber evidence="5 12">3.1.1.11</ecNumber>
    </recommendedName>
</protein>
<dbReference type="CDD" id="cd15798">
    <property type="entry name" value="PMEI-like_3"/>
    <property type="match status" value="1"/>
</dbReference>
<dbReference type="AlphaFoldDB" id="A0A162AH30"/>
<feature type="chain" id="PRO_5042620661" description="Pectinesterase" evidence="12">
    <location>
        <begin position="25"/>
        <end position="508"/>
    </location>
</feature>
<sequence>MNMLVIFPLTRLVTLFMVCSYVQSSLSSTGDINWWCNQTPNPKPCTYHMNHLSESSTMLSREEFLTMAQCIAMDRVTSELGRIKLLEPKLLNNAERSAWSNCLQFYHLTVKSLTKILDVNRGSTTAEIQIWLSGASTNIRTCHDGFFDVKVTTNIYPLVISNNVTELITNCLAVNKVLFDEEKGTNLQELSQSFSANKSVSQNANCVVAQDGSGDYKTITEALQASTRRPDVSQRFVIQVKQGTYAEYPVVTDQMQNVMIVGEGMDNTIVTGNAKGATLIDSATFKVYGEGFVAQDITFENTAGPSAGQEIALFSQSDQSAFYRCRFKGYQDTLLASMNRQFYRECEIYGTVDYIFGNAAVVFQKCLIYAGTVTTAQGRTDPNSPTGTVIQNCRIVSGPELPAGPSPAYLGRPWFDYSLVVVMQSFLDNVVNPAGWLEWPGAGQGRYSTLYYAEFNNNGPGSGTNARVKWPGYHIITDASQVQQYSVANFIAGNSWLPATGVPFDSGI</sequence>
<comment type="catalytic activity">
    <reaction evidence="11 12">
        <text>[(1-&gt;4)-alpha-D-galacturonosyl methyl ester](n) + n H2O = [(1-&gt;4)-alpha-D-galacturonosyl](n) + n methanol + n H(+)</text>
        <dbReference type="Rhea" id="RHEA:22380"/>
        <dbReference type="Rhea" id="RHEA-COMP:14570"/>
        <dbReference type="Rhea" id="RHEA-COMP:14573"/>
        <dbReference type="ChEBI" id="CHEBI:15377"/>
        <dbReference type="ChEBI" id="CHEBI:15378"/>
        <dbReference type="ChEBI" id="CHEBI:17790"/>
        <dbReference type="ChEBI" id="CHEBI:140522"/>
        <dbReference type="ChEBI" id="CHEBI:140523"/>
        <dbReference type="EC" id="3.1.1.11"/>
    </reaction>
</comment>
<dbReference type="NCBIfam" id="TIGR01614">
    <property type="entry name" value="PME_inhib"/>
    <property type="match status" value="1"/>
</dbReference>
<keyword evidence="6" id="KW-0134">Cell wall</keyword>
<evidence type="ECO:0000256" key="8">
    <source>
        <dbReference type="ARBA" id="ARBA00022801"/>
    </source>
</evidence>
<dbReference type="Gene3D" id="2.160.20.10">
    <property type="entry name" value="Single-stranded right-handed beta-helix, Pectin lyase-like"/>
    <property type="match status" value="1"/>
</dbReference>
<dbReference type="Gramene" id="KZN09036">
    <property type="protein sequence ID" value="KZN09036"/>
    <property type="gene ID" value="DCAR_001692"/>
</dbReference>
<dbReference type="SUPFAM" id="SSF51126">
    <property type="entry name" value="Pectin lyase-like"/>
    <property type="match status" value="1"/>
</dbReference>
<dbReference type="OMA" id="FESINMT"/>
<dbReference type="GO" id="GO:0045490">
    <property type="term" value="P:pectin catabolic process"/>
    <property type="evidence" value="ECO:0007669"/>
    <property type="project" value="UniProtKB-UniRule"/>
</dbReference>
<evidence type="ECO:0000256" key="6">
    <source>
        <dbReference type="ARBA" id="ARBA00022512"/>
    </source>
</evidence>
<dbReference type="EC" id="3.1.1.11" evidence="5 12"/>
<keyword evidence="14" id="KW-1185">Reference proteome</keyword>
<dbReference type="GO" id="GO:0004857">
    <property type="term" value="F:enzyme inhibitor activity"/>
    <property type="evidence" value="ECO:0007669"/>
    <property type="project" value="InterPro"/>
</dbReference>
<comment type="pathway">
    <text evidence="2 12">Glycan metabolism; pectin degradation; 2-dehydro-3-deoxy-D-gluconate from pectin: step 1/5.</text>
</comment>